<protein>
    <submittedName>
        <fullName evidence="1">LAMI_0B08152g1_1</fullName>
    </submittedName>
</protein>
<dbReference type="InterPro" id="IPR024645">
    <property type="entry name" value="Mitochondr_Som1"/>
</dbReference>
<dbReference type="STRING" id="1230905.A0A1G4IXN9"/>
<gene>
    <name evidence="1" type="ORF">LAMI_0B08152G</name>
</gene>
<organism evidence="1 2">
    <name type="scientific">Lachancea mirantina</name>
    <dbReference type="NCBI Taxonomy" id="1230905"/>
    <lineage>
        <taxon>Eukaryota</taxon>
        <taxon>Fungi</taxon>
        <taxon>Dikarya</taxon>
        <taxon>Ascomycota</taxon>
        <taxon>Saccharomycotina</taxon>
        <taxon>Saccharomycetes</taxon>
        <taxon>Saccharomycetales</taxon>
        <taxon>Saccharomycetaceae</taxon>
        <taxon>Lachancea</taxon>
    </lineage>
</organism>
<proteinExistence type="predicted"/>
<dbReference type="GO" id="GO:0042720">
    <property type="term" value="C:mitochondrial inner membrane peptidase complex"/>
    <property type="evidence" value="ECO:0007669"/>
    <property type="project" value="InterPro"/>
</dbReference>
<dbReference type="AlphaFoldDB" id="A0A1G4IXN9"/>
<dbReference type="Pfam" id="PF11093">
    <property type="entry name" value="Mitochondr_Som1"/>
    <property type="match status" value="1"/>
</dbReference>
<keyword evidence="2" id="KW-1185">Reference proteome</keyword>
<accession>A0A1G4IXN9</accession>
<dbReference type="EMBL" id="LT598464">
    <property type="protein sequence ID" value="SCU81904.1"/>
    <property type="molecule type" value="Genomic_DNA"/>
</dbReference>
<name>A0A1G4IXN9_9SACH</name>
<reference evidence="1 2" key="1">
    <citation type="submission" date="2016-03" db="EMBL/GenBank/DDBJ databases">
        <authorList>
            <person name="Devillers H."/>
        </authorList>
    </citation>
    <scope>NUCLEOTIDE SEQUENCE [LARGE SCALE GENOMIC DNA]</scope>
    <source>
        <strain evidence="1">CBS 11717</strain>
    </source>
</reference>
<dbReference type="Proteomes" id="UP000191024">
    <property type="component" value="Chromosome B"/>
</dbReference>
<evidence type="ECO:0000313" key="1">
    <source>
        <dbReference type="EMBL" id="SCU81904.1"/>
    </source>
</evidence>
<evidence type="ECO:0000313" key="2">
    <source>
        <dbReference type="Proteomes" id="UP000191024"/>
    </source>
</evidence>
<sequence>MAPPTPILGPEELDRAKGQVLKPCKLMSLTQNECRFDGHEYVCIPFKRVFQECQAGKGKHKHTLRFEVTTAATNERLASDEMVQRFWDASLH</sequence>
<dbReference type="OrthoDB" id="3983163at2759"/>